<keyword evidence="2" id="KW-1185">Reference proteome</keyword>
<sequence length="109" mass="12378">MLCLIAITLKDFEHFLQSLKKPRGVISGCVRDILVVLCGNSNVSDSPQNLVATWIRRINTLTSTLFKASEMDIRERALEATNVYPNYHIKLKYWDILGAQIQPKKSTIT</sequence>
<dbReference type="AlphaFoldDB" id="A0A6G0YCN3"/>
<dbReference type="Proteomes" id="UP000478052">
    <property type="component" value="Unassembled WGS sequence"/>
</dbReference>
<evidence type="ECO:0000313" key="1">
    <source>
        <dbReference type="EMBL" id="KAF0753137.1"/>
    </source>
</evidence>
<dbReference type="EMBL" id="VUJU01004823">
    <property type="protein sequence ID" value="KAF0753137.1"/>
    <property type="molecule type" value="Genomic_DNA"/>
</dbReference>
<gene>
    <name evidence="1" type="ORF">FWK35_00012466</name>
</gene>
<name>A0A6G0YCN3_APHCR</name>
<accession>A0A6G0YCN3</accession>
<proteinExistence type="predicted"/>
<comment type="caution">
    <text evidence="1">The sequence shown here is derived from an EMBL/GenBank/DDBJ whole genome shotgun (WGS) entry which is preliminary data.</text>
</comment>
<reference evidence="1 2" key="1">
    <citation type="submission" date="2019-08" db="EMBL/GenBank/DDBJ databases">
        <title>Whole genome of Aphis craccivora.</title>
        <authorList>
            <person name="Voronova N.V."/>
            <person name="Shulinski R.S."/>
            <person name="Bandarenka Y.V."/>
            <person name="Zhorov D.G."/>
            <person name="Warner D."/>
        </authorList>
    </citation>
    <scope>NUCLEOTIDE SEQUENCE [LARGE SCALE GENOMIC DNA]</scope>
    <source>
        <strain evidence="1">180601</strain>
        <tissue evidence="1">Whole Body</tissue>
    </source>
</reference>
<organism evidence="1 2">
    <name type="scientific">Aphis craccivora</name>
    <name type="common">Cowpea aphid</name>
    <dbReference type="NCBI Taxonomy" id="307492"/>
    <lineage>
        <taxon>Eukaryota</taxon>
        <taxon>Metazoa</taxon>
        <taxon>Ecdysozoa</taxon>
        <taxon>Arthropoda</taxon>
        <taxon>Hexapoda</taxon>
        <taxon>Insecta</taxon>
        <taxon>Pterygota</taxon>
        <taxon>Neoptera</taxon>
        <taxon>Paraneoptera</taxon>
        <taxon>Hemiptera</taxon>
        <taxon>Sternorrhyncha</taxon>
        <taxon>Aphidomorpha</taxon>
        <taxon>Aphidoidea</taxon>
        <taxon>Aphididae</taxon>
        <taxon>Aphidini</taxon>
        <taxon>Aphis</taxon>
        <taxon>Aphis</taxon>
    </lineage>
</organism>
<evidence type="ECO:0000313" key="2">
    <source>
        <dbReference type="Proteomes" id="UP000478052"/>
    </source>
</evidence>
<protein>
    <submittedName>
        <fullName evidence="1">Uncharacterized protein</fullName>
    </submittedName>
</protein>